<dbReference type="PROSITE" id="PS50092">
    <property type="entry name" value="TSP1"/>
    <property type="match status" value="1"/>
</dbReference>
<evidence type="ECO:0000313" key="1">
    <source>
        <dbReference type="EMBL" id="CAK0872202.1"/>
    </source>
</evidence>
<dbReference type="EMBL" id="CAUYUJ010017147">
    <property type="protein sequence ID" value="CAK0872202.1"/>
    <property type="molecule type" value="Genomic_DNA"/>
</dbReference>
<dbReference type="SMART" id="SM00209">
    <property type="entry name" value="TSP1"/>
    <property type="match status" value="1"/>
</dbReference>
<evidence type="ECO:0000313" key="2">
    <source>
        <dbReference type="Proteomes" id="UP001189429"/>
    </source>
</evidence>
<keyword evidence="2" id="KW-1185">Reference proteome</keyword>
<sequence length="132" mass="14359">MASEGDDDDDVFSAYAWETKPWGSCSAACGPGVRARQVTCVHPCSLIYGCPEVAAELCLDSKPAEEEACQLAVCTTTVATTRTYVTSSSSTVTTRTSTTVTNTLEGNWQHMARIQGRRQTEYPGEYRTPLKH</sequence>
<dbReference type="InterPro" id="IPR036383">
    <property type="entry name" value="TSP1_rpt_sf"/>
</dbReference>
<name>A0ABN9VJG6_9DINO</name>
<proteinExistence type="predicted"/>
<dbReference type="Pfam" id="PF19030">
    <property type="entry name" value="TSP1_ADAMTS"/>
    <property type="match status" value="1"/>
</dbReference>
<dbReference type="InterPro" id="IPR000884">
    <property type="entry name" value="TSP1_rpt"/>
</dbReference>
<dbReference type="Gene3D" id="2.20.100.10">
    <property type="entry name" value="Thrombospondin type-1 (TSP1) repeat"/>
    <property type="match status" value="1"/>
</dbReference>
<reference evidence="1" key="1">
    <citation type="submission" date="2023-10" db="EMBL/GenBank/DDBJ databases">
        <authorList>
            <person name="Chen Y."/>
            <person name="Shah S."/>
            <person name="Dougan E. K."/>
            <person name="Thang M."/>
            <person name="Chan C."/>
        </authorList>
    </citation>
    <scope>NUCLEOTIDE SEQUENCE [LARGE SCALE GENOMIC DNA]</scope>
</reference>
<comment type="caution">
    <text evidence="1">The sequence shown here is derived from an EMBL/GenBank/DDBJ whole genome shotgun (WGS) entry which is preliminary data.</text>
</comment>
<accession>A0ABN9VJG6</accession>
<gene>
    <name evidence="1" type="ORF">PCOR1329_LOCUS57744</name>
</gene>
<dbReference type="SUPFAM" id="SSF82895">
    <property type="entry name" value="TSP-1 type 1 repeat"/>
    <property type="match status" value="1"/>
</dbReference>
<protein>
    <submittedName>
        <fullName evidence="1">Uncharacterized protein</fullName>
    </submittedName>
</protein>
<dbReference type="Proteomes" id="UP001189429">
    <property type="component" value="Unassembled WGS sequence"/>
</dbReference>
<organism evidence="1 2">
    <name type="scientific">Prorocentrum cordatum</name>
    <dbReference type="NCBI Taxonomy" id="2364126"/>
    <lineage>
        <taxon>Eukaryota</taxon>
        <taxon>Sar</taxon>
        <taxon>Alveolata</taxon>
        <taxon>Dinophyceae</taxon>
        <taxon>Prorocentrales</taxon>
        <taxon>Prorocentraceae</taxon>
        <taxon>Prorocentrum</taxon>
    </lineage>
</organism>